<evidence type="ECO:0000313" key="2">
    <source>
        <dbReference type="EMBL" id="SPJ91059.1"/>
    </source>
</evidence>
<keyword evidence="3" id="KW-1185">Reference proteome</keyword>
<dbReference type="EMBL" id="ONZP01000828">
    <property type="protein sequence ID" value="SPJ91059.1"/>
    <property type="molecule type" value="Genomic_DNA"/>
</dbReference>
<protein>
    <submittedName>
        <fullName evidence="2">Uncharacterized protein</fullName>
    </submittedName>
</protein>
<dbReference type="AlphaFoldDB" id="A0AAE8MNN0"/>
<sequence length="43" mass="4328">MPLLGLGPATPLEISTSAPGAGMGLTASRSAPYFVRNPFRGAP</sequence>
<organism evidence="2 3">
    <name type="scientific">Fusarium torulosum</name>
    <dbReference type="NCBI Taxonomy" id="33205"/>
    <lineage>
        <taxon>Eukaryota</taxon>
        <taxon>Fungi</taxon>
        <taxon>Dikarya</taxon>
        <taxon>Ascomycota</taxon>
        <taxon>Pezizomycotina</taxon>
        <taxon>Sordariomycetes</taxon>
        <taxon>Hypocreomycetidae</taxon>
        <taxon>Hypocreales</taxon>
        <taxon>Nectriaceae</taxon>
        <taxon>Fusarium</taxon>
    </lineage>
</organism>
<reference evidence="2" key="1">
    <citation type="submission" date="2018-03" db="EMBL/GenBank/DDBJ databases">
        <authorList>
            <person name="Guldener U."/>
        </authorList>
    </citation>
    <scope>NUCLEOTIDE SEQUENCE</scope>
</reference>
<dbReference type="Proteomes" id="UP001187734">
    <property type="component" value="Unassembled WGS sequence"/>
</dbReference>
<evidence type="ECO:0000313" key="3">
    <source>
        <dbReference type="Proteomes" id="UP001187734"/>
    </source>
</evidence>
<evidence type="ECO:0000256" key="1">
    <source>
        <dbReference type="SAM" id="MobiDB-lite"/>
    </source>
</evidence>
<gene>
    <name evidence="2" type="ORF">FTOL_13461</name>
</gene>
<accession>A0AAE8MNN0</accession>
<feature type="region of interest" description="Disordered" evidence="1">
    <location>
        <begin position="1"/>
        <end position="21"/>
    </location>
</feature>
<comment type="caution">
    <text evidence="2">The sequence shown here is derived from an EMBL/GenBank/DDBJ whole genome shotgun (WGS) entry which is preliminary data.</text>
</comment>
<name>A0AAE8MNN0_9HYPO</name>
<proteinExistence type="predicted"/>